<dbReference type="PANTHER" id="PTHR43471:SF3">
    <property type="entry name" value="ABC TRANSPORTER PERMEASE PROTEIN NATB"/>
    <property type="match status" value="1"/>
</dbReference>
<dbReference type="GeneID" id="58718424"/>
<evidence type="ECO:0000256" key="2">
    <source>
        <dbReference type="ARBA" id="ARBA00022692"/>
    </source>
</evidence>
<sequence length="396" mass="43647">MSKKSLFGHVYKKEMLEIMRDKRTFLLVVFLPMLLFVGLILFYENMMSHNPDKSITVAVNQTADPELLHVLEQQDKDLTFQKASNPKQTASSGDALIAMEADPNALTKLKNGDATSVIIYSDSSDKNASAAVTDLSTQLGAIDKNIVSDRLEKVSVPIQTLNAIQVQIKPLSSSTEETDISRMMLTIVLPMLLCLGVTIGAYPVISELFAGEKDKKIIDALLVTPVKRSTLLLGKWSVAITVSLFTATVALAATLLVIFFGTEHLRKALDAMTNPFGLFFVALLATASFAALIVSLQTITAIFAKSMKEANSYQSPIMMLAIIPAFVTMFVSLSQTTTTMFFIPLANISFLLREMIYDQFIWTHLLATIASNLVLALIFLYLAKRMYSNNDYLLAK</sequence>
<evidence type="ECO:0000256" key="3">
    <source>
        <dbReference type="ARBA" id="ARBA00022989"/>
    </source>
</evidence>
<evidence type="ECO:0000256" key="5">
    <source>
        <dbReference type="SAM" id="Phobius"/>
    </source>
</evidence>
<comment type="subcellular location">
    <subcellularLocation>
        <location evidence="1">Membrane</location>
        <topology evidence="1">Multi-pass membrane protein</topology>
    </subcellularLocation>
</comment>
<protein>
    <recommendedName>
        <fullName evidence="6">ABC-2 type transporter transmembrane domain-containing protein</fullName>
    </recommendedName>
</protein>
<feature type="transmembrane region" description="Helical" evidence="5">
    <location>
        <begin position="280"/>
        <end position="304"/>
    </location>
</feature>
<evidence type="ECO:0000259" key="6">
    <source>
        <dbReference type="Pfam" id="PF12698"/>
    </source>
</evidence>
<dbReference type="GO" id="GO:0140359">
    <property type="term" value="F:ABC-type transporter activity"/>
    <property type="evidence" value="ECO:0007669"/>
    <property type="project" value="InterPro"/>
</dbReference>
<organism evidence="7 8">
    <name type="scientific">Listeria booriae</name>
    <dbReference type="NCBI Taxonomy" id="1552123"/>
    <lineage>
        <taxon>Bacteria</taxon>
        <taxon>Bacillati</taxon>
        <taxon>Bacillota</taxon>
        <taxon>Bacilli</taxon>
        <taxon>Bacillales</taxon>
        <taxon>Listeriaceae</taxon>
        <taxon>Listeria</taxon>
    </lineage>
</organism>
<feature type="domain" description="ABC-2 type transporter transmembrane" evidence="6">
    <location>
        <begin position="23"/>
        <end position="380"/>
    </location>
</feature>
<feature type="transmembrane region" description="Helical" evidence="5">
    <location>
        <begin position="25"/>
        <end position="43"/>
    </location>
</feature>
<keyword evidence="2 5" id="KW-0812">Transmembrane</keyword>
<reference evidence="7 8" key="1">
    <citation type="submission" date="2014-05" db="EMBL/GenBank/DDBJ databases">
        <title>Novel Listeriaceae from food processing environments.</title>
        <authorList>
            <person name="den Bakker H.C."/>
        </authorList>
    </citation>
    <scope>NUCLEOTIDE SEQUENCE [LARGE SCALE GENOMIC DNA]</scope>
    <source>
        <strain evidence="7 8">FSL A5-0281</strain>
    </source>
</reference>
<dbReference type="OrthoDB" id="5486437at2"/>
<keyword evidence="3 5" id="KW-1133">Transmembrane helix</keyword>
<evidence type="ECO:0000256" key="4">
    <source>
        <dbReference type="ARBA" id="ARBA00023136"/>
    </source>
</evidence>
<proteinExistence type="predicted"/>
<dbReference type="EMBL" id="JNFA01000028">
    <property type="protein sequence ID" value="KGL39012.1"/>
    <property type="molecule type" value="Genomic_DNA"/>
</dbReference>
<name>A0A099W229_9LIST</name>
<dbReference type="RefSeq" id="WP_036087498.1">
    <property type="nucleotide sequence ID" value="NZ_CBCSHQ010000003.1"/>
</dbReference>
<feature type="transmembrane region" description="Helical" evidence="5">
    <location>
        <begin position="183"/>
        <end position="205"/>
    </location>
</feature>
<gene>
    <name evidence="7" type="ORF">EP57_13855</name>
</gene>
<dbReference type="Pfam" id="PF12698">
    <property type="entry name" value="ABC2_membrane_3"/>
    <property type="match status" value="1"/>
</dbReference>
<feature type="transmembrane region" description="Helical" evidence="5">
    <location>
        <begin position="361"/>
        <end position="383"/>
    </location>
</feature>
<dbReference type="PANTHER" id="PTHR43471">
    <property type="entry name" value="ABC TRANSPORTER PERMEASE"/>
    <property type="match status" value="1"/>
</dbReference>
<dbReference type="AlphaFoldDB" id="A0A099W229"/>
<evidence type="ECO:0000313" key="8">
    <source>
        <dbReference type="Proteomes" id="UP000029844"/>
    </source>
</evidence>
<feature type="transmembrane region" description="Helical" evidence="5">
    <location>
        <begin position="316"/>
        <end position="341"/>
    </location>
</feature>
<feature type="transmembrane region" description="Helical" evidence="5">
    <location>
        <begin position="236"/>
        <end position="260"/>
    </location>
</feature>
<dbReference type="InterPro" id="IPR013525">
    <property type="entry name" value="ABC2_TM"/>
</dbReference>
<comment type="caution">
    <text evidence="7">The sequence shown here is derived from an EMBL/GenBank/DDBJ whole genome shotgun (WGS) entry which is preliminary data.</text>
</comment>
<dbReference type="Proteomes" id="UP000029844">
    <property type="component" value="Unassembled WGS sequence"/>
</dbReference>
<dbReference type="GO" id="GO:0016020">
    <property type="term" value="C:membrane"/>
    <property type="evidence" value="ECO:0007669"/>
    <property type="project" value="UniProtKB-SubCell"/>
</dbReference>
<keyword evidence="4 5" id="KW-0472">Membrane</keyword>
<dbReference type="STRING" id="1552123.EP57_13855"/>
<evidence type="ECO:0000313" key="7">
    <source>
        <dbReference type="EMBL" id="KGL39012.1"/>
    </source>
</evidence>
<evidence type="ECO:0000256" key="1">
    <source>
        <dbReference type="ARBA" id="ARBA00004141"/>
    </source>
</evidence>
<accession>A0A099W229</accession>
<dbReference type="eggNOG" id="COG1668">
    <property type="taxonomic scope" value="Bacteria"/>
</dbReference>
<keyword evidence="8" id="KW-1185">Reference proteome</keyword>